<dbReference type="Gene3D" id="3.50.50.60">
    <property type="entry name" value="FAD/NAD(P)-binding domain"/>
    <property type="match status" value="1"/>
</dbReference>
<gene>
    <name evidence="9" type="ORF">B0H64DRAFT_437520</name>
</gene>
<keyword evidence="4" id="KW-0560">Oxidoreductase</keyword>
<evidence type="ECO:0000256" key="6">
    <source>
        <dbReference type="SAM" id="MobiDB-lite"/>
    </source>
</evidence>
<dbReference type="RefSeq" id="XP_062663868.1">
    <property type="nucleotide sequence ID" value="XM_062806259.1"/>
</dbReference>
<dbReference type="InterPro" id="IPR002575">
    <property type="entry name" value="Aminoglycoside_PTrfase"/>
</dbReference>
<dbReference type="InterPro" id="IPR050493">
    <property type="entry name" value="FAD-dep_Monooxygenase_BioMet"/>
</dbReference>
<dbReference type="Pfam" id="PF01636">
    <property type="entry name" value="APH"/>
    <property type="match status" value="1"/>
</dbReference>
<dbReference type="SUPFAM" id="SSF51905">
    <property type="entry name" value="FAD/NAD(P)-binding domain"/>
    <property type="match status" value="1"/>
</dbReference>
<dbReference type="SUPFAM" id="SSF54373">
    <property type="entry name" value="FAD-linked reductases, C-terminal domain"/>
    <property type="match status" value="1"/>
</dbReference>
<reference evidence="9" key="1">
    <citation type="journal article" date="2023" name="Mol. Phylogenet. Evol.">
        <title>Genome-scale phylogeny and comparative genomics of the fungal order Sordariales.</title>
        <authorList>
            <person name="Hensen N."/>
            <person name="Bonometti L."/>
            <person name="Westerberg I."/>
            <person name="Brannstrom I.O."/>
            <person name="Guillou S."/>
            <person name="Cros-Aarteil S."/>
            <person name="Calhoun S."/>
            <person name="Haridas S."/>
            <person name="Kuo A."/>
            <person name="Mondo S."/>
            <person name="Pangilinan J."/>
            <person name="Riley R."/>
            <person name="LaButti K."/>
            <person name="Andreopoulos B."/>
            <person name="Lipzen A."/>
            <person name="Chen C."/>
            <person name="Yan M."/>
            <person name="Daum C."/>
            <person name="Ng V."/>
            <person name="Clum A."/>
            <person name="Steindorff A."/>
            <person name="Ohm R.A."/>
            <person name="Martin F."/>
            <person name="Silar P."/>
            <person name="Natvig D.O."/>
            <person name="Lalanne C."/>
            <person name="Gautier V."/>
            <person name="Ament-Velasquez S.L."/>
            <person name="Kruys A."/>
            <person name="Hutchinson M.I."/>
            <person name="Powell A.J."/>
            <person name="Barry K."/>
            <person name="Miller A.N."/>
            <person name="Grigoriev I.V."/>
            <person name="Debuchy R."/>
            <person name="Gladieux P."/>
            <person name="Hiltunen Thoren M."/>
            <person name="Johannesson H."/>
        </authorList>
    </citation>
    <scope>NUCLEOTIDE SEQUENCE</scope>
    <source>
        <strain evidence="9">CBS 168.71</strain>
    </source>
</reference>
<dbReference type="GO" id="GO:0004497">
    <property type="term" value="F:monooxygenase activity"/>
    <property type="evidence" value="ECO:0007669"/>
    <property type="project" value="UniProtKB-KW"/>
</dbReference>
<evidence type="ECO:0000313" key="9">
    <source>
        <dbReference type="EMBL" id="KAK3300354.1"/>
    </source>
</evidence>
<dbReference type="InterPro" id="IPR036188">
    <property type="entry name" value="FAD/NAD-bd_sf"/>
</dbReference>
<proteinExistence type="inferred from homology"/>
<evidence type="ECO:0000256" key="1">
    <source>
        <dbReference type="ARBA" id="ARBA00007992"/>
    </source>
</evidence>
<evidence type="ECO:0000313" key="10">
    <source>
        <dbReference type="Proteomes" id="UP001278766"/>
    </source>
</evidence>
<evidence type="ECO:0000256" key="3">
    <source>
        <dbReference type="ARBA" id="ARBA00022827"/>
    </source>
</evidence>
<keyword evidence="5" id="KW-0503">Monooxygenase</keyword>
<dbReference type="EMBL" id="JAUEPN010000001">
    <property type="protein sequence ID" value="KAK3300354.1"/>
    <property type="molecule type" value="Genomic_DNA"/>
</dbReference>
<dbReference type="Gene3D" id="3.30.200.20">
    <property type="entry name" value="Phosphorylase Kinase, domain 1"/>
    <property type="match status" value="1"/>
</dbReference>
<dbReference type="GO" id="GO:0071949">
    <property type="term" value="F:FAD binding"/>
    <property type="evidence" value="ECO:0007669"/>
    <property type="project" value="InterPro"/>
</dbReference>
<dbReference type="AlphaFoldDB" id="A0AAE0HPP1"/>
<dbReference type="SUPFAM" id="SSF56112">
    <property type="entry name" value="Protein kinase-like (PK-like)"/>
    <property type="match status" value="1"/>
</dbReference>
<evidence type="ECO:0008006" key="11">
    <source>
        <dbReference type="Google" id="ProtNLM"/>
    </source>
</evidence>
<dbReference type="Proteomes" id="UP001278766">
    <property type="component" value="Unassembled WGS sequence"/>
</dbReference>
<evidence type="ECO:0000256" key="4">
    <source>
        <dbReference type="ARBA" id="ARBA00023002"/>
    </source>
</evidence>
<comment type="similarity">
    <text evidence="1">Belongs to the paxM FAD-dependent monooxygenase family.</text>
</comment>
<keyword evidence="3" id="KW-0274">FAD</keyword>
<evidence type="ECO:0000259" key="8">
    <source>
        <dbReference type="Pfam" id="PF01636"/>
    </source>
</evidence>
<dbReference type="PANTHER" id="PTHR13789">
    <property type="entry name" value="MONOOXYGENASE"/>
    <property type="match status" value="1"/>
</dbReference>
<dbReference type="Pfam" id="PF01494">
    <property type="entry name" value="FAD_binding_3"/>
    <property type="match status" value="1"/>
</dbReference>
<dbReference type="PANTHER" id="PTHR13789:SF261">
    <property type="entry name" value="HYDROXYLASE, PUTATIVE (AFU_ORTHOLOGUE AFUA_7G00590)-RELATED"/>
    <property type="match status" value="1"/>
</dbReference>
<name>A0AAE0HPP1_9PEZI</name>
<reference evidence="9" key="2">
    <citation type="submission" date="2023-06" db="EMBL/GenBank/DDBJ databases">
        <authorList>
            <consortium name="Lawrence Berkeley National Laboratory"/>
            <person name="Haridas S."/>
            <person name="Hensen N."/>
            <person name="Bonometti L."/>
            <person name="Westerberg I."/>
            <person name="Brannstrom I.O."/>
            <person name="Guillou S."/>
            <person name="Cros-Aarteil S."/>
            <person name="Calhoun S."/>
            <person name="Kuo A."/>
            <person name="Mondo S."/>
            <person name="Pangilinan J."/>
            <person name="Riley R."/>
            <person name="Labutti K."/>
            <person name="Andreopoulos B."/>
            <person name="Lipzen A."/>
            <person name="Chen C."/>
            <person name="Yanf M."/>
            <person name="Daum C."/>
            <person name="Ng V."/>
            <person name="Clum A."/>
            <person name="Steindorff A."/>
            <person name="Ohm R."/>
            <person name="Martin F."/>
            <person name="Silar P."/>
            <person name="Natvig D."/>
            <person name="Lalanne C."/>
            <person name="Gautier V."/>
            <person name="Ament-Velasquez S.L."/>
            <person name="Kruys A."/>
            <person name="Hutchinson M.I."/>
            <person name="Powell A.J."/>
            <person name="Barry K."/>
            <person name="Miller A.N."/>
            <person name="Grigoriev I.V."/>
            <person name="Debuchy R."/>
            <person name="Gladieux P."/>
            <person name="Thoren M.H."/>
            <person name="Johannesson H."/>
        </authorList>
    </citation>
    <scope>NUCLEOTIDE SEQUENCE</scope>
    <source>
        <strain evidence="9">CBS 168.71</strain>
    </source>
</reference>
<feature type="domain" description="FAD-binding" evidence="7">
    <location>
        <begin position="503"/>
        <end position="713"/>
    </location>
</feature>
<keyword evidence="2" id="KW-0285">Flavoprotein</keyword>
<evidence type="ECO:0000256" key="2">
    <source>
        <dbReference type="ARBA" id="ARBA00022630"/>
    </source>
</evidence>
<keyword evidence="10" id="KW-1185">Reference proteome</keyword>
<organism evidence="9 10">
    <name type="scientific">Chaetomium fimeti</name>
    <dbReference type="NCBI Taxonomy" id="1854472"/>
    <lineage>
        <taxon>Eukaryota</taxon>
        <taxon>Fungi</taxon>
        <taxon>Dikarya</taxon>
        <taxon>Ascomycota</taxon>
        <taxon>Pezizomycotina</taxon>
        <taxon>Sordariomycetes</taxon>
        <taxon>Sordariomycetidae</taxon>
        <taxon>Sordariales</taxon>
        <taxon>Chaetomiaceae</taxon>
        <taxon>Chaetomium</taxon>
    </lineage>
</organism>
<dbReference type="Gene3D" id="3.90.1200.10">
    <property type="match status" value="1"/>
</dbReference>
<accession>A0AAE0HPP1</accession>
<feature type="region of interest" description="Disordered" evidence="6">
    <location>
        <begin position="767"/>
        <end position="824"/>
    </location>
</feature>
<dbReference type="GeneID" id="87843207"/>
<sequence>MRDAMKSDELDEERDRWVDSLDDAEICRLASSFHHGDPCTIFRPRKRGGFNICFFVQFESPQLERWVVRIPIPAMVTKAVLDEKTEIELATMRYVSAKTTIPIPKVHAYAFSDTGLNGLPFIIMDFVDGQSLKDHGFKAGQTWGEALFLGPQTPAAKVVHQQLADIYVQLRQLEFPKIGALGLSSRDVSALSCGPEEISVCHRPLSIEISDQELDGLEPGELDKERDQGMDDNEPASILYAAHHFKHFIQNEWLDQSANEGPFVLVHGDMDIVIGDILFDNDYKLVGVLDWEWSRVVPVQLMMPPIWLTAGNLQWVLLMDETYNKQVGYVRAAVQEREKELGIPPLLSTEWAPLEKWYVIVPLATAEKLRFFPNPHPAQNPRLWVVMDKYNIIGDTGAAIHLCPNVTRILPRWGIKMENLSPNSMSRYVERARGGDIIRDVDLAESNARWVYPRYMVHRSTLQRELIRVATLTEGDGEPVSLVAKKRVTEVDPEAGVYVENSTLVSADVIIGADGISSATRETIKKVPLVRTGKAAFRFIIAACAAESDPETASLVSQKDTLTIWFADDRRIVMYPCENSEWLNFVCIYPDEESQAIPTKDWSGEASRDHVLHVFRDFDKALLALFRKANKKTIRVWQLLDMEALPTWTSSRLALMGDAAHPCLPYQAQGGAQAIEDAAALAAVLPKGTDPIDVPERLKMYEKIRYERATRIQEYSRLTGQDWIAGKPARDMREFETYNFDHDEIENSASAFKSWVEVEWRSLTVTPPEEEVPSLVSTPPGGEEERSSSLAPGGGKERSLILTPPGEEKKRSLVLTPPAEGEVP</sequence>
<comment type="caution">
    <text evidence="9">The sequence shown here is derived from an EMBL/GenBank/DDBJ whole genome shotgun (WGS) entry which is preliminary data.</text>
</comment>
<dbReference type="PRINTS" id="PR00420">
    <property type="entry name" value="RNGMNOXGNASE"/>
</dbReference>
<evidence type="ECO:0000259" key="7">
    <source>
        <dbReference type="Pfam" id="PF01494"/>
    </source>
</evidence>
<protein>
    <recommendedName>
        <fullName evidence="11">FAD-binding domain-containing protein</fullName>
    </recommendedName>
</protein>
<evidence type="ECO:0000256" key="5">
    <source>
        <dbReference type="ARBA" id="ARBA00023033"/>
    </source>
</evidence>
<feature type="domain" description="Aminoglycoside phosphotransferase" evidence="8">
    <location>
        <begin position="58"/>
        <end position="295"/>
    </location>
</feature>
<dbReference type="InterPro" id="IPR011009">
    <property type="entry name" value="Kinase-like_dom_sf"/>
</dbReference>
<dbReference type="InterPro" id="IPR002938">
    <property type="entry name" value="FAD-bd"/>
</dbReference>